<gene>
    <name evidence="1" type="ORF">PsorP6_002787</name>
</gene>
<sequence>MLENNKGKEDEDDDEKDENFTAKDMDVIKRDLEGTSSATVLLHRAMVLPSATDAYAASVSELNVKAKGTATVGVDGANGKRNADDSRAKEDTPPGDGKDIGGCVLKQATETGVQQELIRYGGRMRTRGLLRKLKKLIVTDNDKAPPKDILRTICDVEVDAIDGRLLVLKSQFR</sequence>
<evidence type="ECO:0000313" key="2">
    <source>
        <dbReference type="Proteomes" id="UP001163321"/>
    </source>
</evidence>
<dbReference type="Proteomes" id="UP001163321">
    <property type="component" value="Chromosome 8"/>
</dbReference>
<proteinExistence type="predicted"/>
<accession>A0ACC0VKZ8</accession>
<evidence type="ECO:0000313" key="1">
    <source>
        <dbReference type="EMBL" id="KAI9906604.1"/>
    </source>
</evidence>
<organism evidence="1 2">
    <name type="scientific">Peronosclerospora sorghi</name>
    <dbReference type="NCBI Taxonomy" id="230839"/>
    <lineage>
        <taxon>Eukaryota</taxon>
        <taxon>Sar</taxon>
        <taxon>Stramenopiles</taxon>
        <taxon>Oomycota</taxon>
        <taxon>Peronosporomycetes</taxon>
        <taxon>Peronosporales</taxon>
        <taxon>Peronosporaceae</taxon>
        <taxon>Peronosclerospora</taxon>
    </lineage>
</organism>
<name>A0ACC0VKZ8_9STRA</name>
<dbReference type="EMBL" id="CM047587">
    <property type="protein sequence ID" value="KAI9906604.1"/>
    <property type="molecule type" value="Genomic_DNA"/>
</dbReference>
<protein>
    <submittedName>
        <fullName evidence="1">Uncharacterized protein</fullName>
    </submittedName>
</protein>
<comment type="caution">
    <text evidence="1">The sequence shown here is derived from an EMBL/GenBank/DDBJ whole genome shotgun (WGS) entry which is preliminary data.</text>
</comment>
<reference evidence="1 2" key="1">
    <citation type="journal article" date="2022" name="bioRxiv">
        <title>The genome of the oomycete Peronosclerospora sorghi, a cosmopolitan pathogen of maize and sorghum, is inflated with dispersed pseudogenes.</title>
        <authorList>
            <person name="Fletcher K."/>
            <person name="Martin F."/>
            <person name="Isakeit T."/>
            <person name="Cavanaugh K."/>
            <person name="Magill C."/>
            <person name="Michelmore R."/>
        </authorList>
    </citation>
    <scope>NUCLEOTIDE SEQUENCE [LARGE SCALE GENOMIC DNA]</scope>
    <source>
        <strain evidence="1">P6</strain>
    </source>
</reference>
<keyword evidence="2" id="KW-1185">Reference proteome</keyword>